<name>X1ED59_9ZZZZ</name>
<accession>X1ED59</accession>
<proteinExistence type="predicted"/>
<evidence type="ECO:0000313" key="1">
    <source>
        <dbReference type="EMBL" id="GAH31236.1"/>
    </source>
</evidence>
<evidence type="ECO:0008006" key="2">
    <source>
        <dbReference type="Google" id="ProtNLM"/>
    </source>
</evidence>
<comment type="caution">
    <text evidence="1">The sequence shown here is derived from an EMBL/GenBank/DDBJ whole genome shotgun (WGS) entry which is preliminary data.</text>
</comment>
<sequence>MKKARFILLAIALLTLSFLSYSGGSLRAEEVSIFYTADILGQIEPIQDENGSAVGGAVRLGYIISWQGKQLDSFLLLDAGNAIGPGSLVRFSNGLDQIKIMNQIGYTAMALGEMEFMYGPEALKKCIKEANFPLLSANVVYQDTGKYFSKPYSIYNTFDGL</sequence>
<dbReference type="AlphaFoldDB" id="X1ED59"/>
<dbReference type="SUPFAM" id="SSF56300">
    <property type="entry name" value="Metallo-dependent phosphatases"/>
    <property type="match status" value="1"/>
</dbReference>
<dbReference type="PANTHER" id="PTHR11575:SF24">
    <property type="entry name" value="5'-NUCLEOTIDASE"/>
    <property type="match status" value="1"/>
</dbReference>
<gene>
    <name evidence="1" type="ORF">S03H2_03924</name>
</gene>
<protein>
    <recommendedName>
        <fullName evidence="2">5'-Nucleotidase C-terminal domain-containing protein</fullName>
    </recommendedName>
</protein>
<feature type="non-terminal residue" evidence="1">
    <location>
        <position position="161"/>
    </location>
</feature>
<dbReference type="InterPro" id="IPR006179">
    <property type="entry name" value="5_nucleotidase/apyrase"/>
</dbReference>
<dbReference type="Gene3D" id="3.60.21.10">
    <property type="match status" value="1"/>
</dbReference>
<organism evidence="1">
    <name type="scientific">marine sediment metagenome</name>
    <dbReference type="NCBI Taxonomy" id="412755"/>
    <lineage>
        <taxon>unclassified sequences</taxon>
        <taxon>metagenomes</taxon>
        <taxon>ecological metagenomes</taxon>
    </lineage>
</organism>
<reference evidence="1" key="1">
    <citation type="journal article" date="2014" name="Front. Microbiol.">
        <title>High frequency of phylogenetically diverse reductive dehalogenase-homologous genes in deep subseafloor sedimentary metagenomes.</title>
        <authorList>
            <person name="Kawai M."/>
            <person name="Futagami T."/>
            <person name="Toyoda A."/>
            <person name="Takaki Y."/>
            <person name="Nishi S."/>
            <person name="Hori S."/>
            <person name="Arai W."/>
            <person name="Tsubouchi T."/>
            <person name="Morono Y."/>
            <person name="Uchiyama I."/>
            <person name="Ito T."/>
            <person name="Fujiyama A."/>
            <person name="Inagaki F."/>
            <person name="Takami H."/>
        </authorList>
    </citation>
    <scope>NUCLEOTIDE SEQUENCE</scope>
    <source>
        <strain evidence="1">Expedition CK06-06</strain>
    </source>
</reference>
<dbReference type="GO" id="GO:0016787">
    <property type="term" value="F:hydrolase activity"/>
    <property type="evidence" value="ECO:0007669"/>
    <property type="project" value="InterPro"/>
</dbReference>
<dbReference type="GO" id="GO:0009166">
    <property type="term" value="P:nucleotide catabolic process"/>
    <property type="evidence" value="ECO:0007669"/>
    <property type="project" value="InterPro"/>
</dbReference>
<dbReference type="PANTHER" id="PTHR11575">
    <property type="entry name" value="5'-NUCLEOTIDASE-RELATED"/>
    <property type="match status" value="1"/>
</dbReference>
<dbReference type="EMBL" id="BARU01001504">
    <property type="protein sequence ID" value="GAH31236.1"/>
    <property type="molecule type" value="Genomic_DNA"/>
</dbReference>
<dbReference type="InterPro" id="IPR029052">
    <property type="entry name" value="Metallo-depent_PP-like"/>
</dbReference>